<protein>
    <submittedName>
        <fullName evidence="1">Uncharacterized protein</fullName>
    </submittedName>
</protein>
<keyword evidence="2" id="KW-1185">Reference proteome</keyword>
<name>A0AAE0XMU7_9GAST</name>
<dbReference type="EMBL" id="JAWDGP010008006">
    <property type="protein sequence ID" value="KAK3697604.1"/>
    <property type="molecule type" value="Genomic_DNA"/>
</dbReference>
<comment type="caution">
    <text evidence="1">The sequence shown here is derived from an EMBL/GenBank/DDBJ whole genome shotgun (WGS) entry which is preliminary data.</text>
</comment>
<reference evidence="1" key="1">
    <citation type="journal article" date="2023" name="G3 (Bethesda)">
        <title>A reference genome for the long-term kleptoplast-retaining sea slug Elysia crispata morphotype clarki.</title>
        <authorList>
            <person name="Eastman K.E."/>
            <person name="Pendleton A.L."/>
            <person name="Shaikh M.A."/>
            <person name="Suttiyut T."/>
            <person name="Ogas R."/>
            <person name="Tomko P."/>
            <person name="Gavelis G."/>
            <person name="Widhalm J.R."/>
            <person name="Wisecaver J.H."/>
        </authorList>
    </citation>
    <scope>NUCLEOTIDE SEQUENCE</scope>
    <source>
        <strain evidence="1">ECLA1</strain>
    </source>
</reference>
<accession>A0AAE0XMU7</accession>
<gene>
    <name evidence="1" type="ORF">RRG08_033334</name>
</gene>
<organism evidence="1 2">
    <name type="scientific">Elysia crispata</name>
    <name type="common">lettuce slug</name>
    <dbReference type="NCBI Taxonomy" id="231223"/>
    <lineage>
        <taxon>Eukaryota</taxon>
        <taxon>Metazoa</taxon>
        <taxon>Spiralia</taxon>
        <taxon>Lophotrochozoa</taxon>
        <taxon>Mollusca</taxon>
        <taxon>Gastropoda</taxon>
        <taxon>Heterobranchia</taxon>
        <taxon>Euthyneura</taxon>
        <taxon>Panpulmonata</taxon>
        <taxon>Sacoglossa</taxon>
        <taxon>Placobranchoidea</taxon>
        <taxon>Plakobranchidae</taxon>
        <taxon>Elysia</taxon>
    </lineage>
</organism>
<evidence type="ECO:0000313" key="2">
    <source>
        <dbReference type="Proteomes" id="UP001283361"/>
    </source>
</evidence>
<proteinExistence type="predicted"/>
<sequence length="81" mass="9385">MCGRIGEEGVCMCVCRGLNGAGLDTLGHGYRNDQNDDRWHEVMTHQVPDRNDQNDGRWHVVMTHQVPDLNSYRYSWSRIPQ</sequence>
<evidence type="ECO:0000313" key="1">
    <source>
        <dbReference type="EMBL" id="KAK3697604.1"/>
    </source>
</evidence>
<dbReference type="Proteomes" id="UP001283361">
    <property type="component" value="Unassembled WGS sequence"/>
</dbReference>
<dbReference type="AlphaFoldDB" id="A0AAE0XMU7"/>